<gene>
    <name evidence="1" type="ORF">SAMN06264365_10310</name>
</gene>
<sequence>MTAAHSNASPTPKSSTRLNFVPVRAAAKAERRNEIPPFI</sequence>
<dbReference type="AlphaFoldDB" id="A0A238X3A4"/>
<dbReference type="EMBL" id="FZNR01000003">
    <property type="protein sequence ID" value="SNR53182.1"/>
    <property type="molecule type" value="Genomic_DNA"/>
</dbReference>
<name>A0A238X3A4_9ACTN</name>
<proteinExistence type="predicted"/>
<evidence type="ECO:0000313" key="2">
    <source>
        <dbReference type="Proteomes" id="UP000198415"/>
    </source>
</evidence>
<reference evidence="1 2" key="1">
    <citation type="submission" date="2017-06" db="EMBL/GenBank/DDBJ databases">
        <authorList>
            <person name="Kim H.J."/>
            <person name="Triplett B.A."/>
        </authorList>
    </citation>
    <scope>NUCLEOTIDE SEQUENCE [LARGE SCALE GENOMIC DNA]</scope>
    <source>
        <strain evidence="1 2">DSM 43151</strain>
    </source>
</reference>
<organism evidence="1 2">
    <name type="scientific">Actinoplanes regularis</name>
    <dbReference type="NCBI Taxonomy" id="52697"/>
    <lineage>
        <taxon>Bacteria</taxon>
        <taxon>Bacillati</taxon>
        <taxon>Actinomycetota</taxon>
        <taxon>Actinomycetes</taxon>
        <taxon>Micromonosporales</taxon>
        <taxon>Micromonosporaceae</taxon>
        <taxon>Actinoplanes</taxon>
    </lineage>
</organism>
<accession>A0A238X3A4</accession>
<protein>
    <submittedName>
        <fullName evidence="1">Uncharacterized protein</fullName>
    </submittedName>
</protein>
<keyword evidence="2" id="KW-1185">Reference proteome</keyword>
<dbReference type="Proteomes" id="UP000198415">
    <property type="component" value="Unassembled WGS sequence"/>
</dbReference>
<evidence type="ECO:0000313" key="1">
    <source>
        <dbReference type="EMBL" id="SNR53182.1"/>
    </source>
</evidence>